<dbReference type="AlphaFoldDB" id="A0A6L3B7K8"/>
<dbReference type="SUPFAM" id="SSF48295">
    <property type="entry name" value="TrpR-like"/>
    <property type="match status" value="1"/>
</dbReference>
<name>A0A6L3B7K8_AZOBR</name>
<protein>
    <submittedName>
        <fullName evidence="2">DUF1153 domain-containing protein</fullName>
    </submittedName>
</protein>
<dbReference type="EMBL" id="QOKV01000001">
    <property type="protein sequence ID" value="KAA0688969.1"/>
    <property type="molecule type" value="Genomic_DNA"/>
</dbReference>
<accession>A0A6L3B7K8</accession>
<dbReference type="InterPro" id="IPR010921">
    <property type="entry name" value="Trp_repressor/repl_initiator"/>
</dbReference>
<dbReference type="Proteomes" id="UP000476837">
    <property type="component" value="Unassembled WGS sequence"/>
</dbReference>
<dbReference type="Gene3D" id="1.10.10.10">
    <property type="entry name" value="Winged helix-like DNA-binding domain superfamily/Winged helix DNA-binding domain"/>
    <property type="match status" value="1"/>
</dbReference>
<evidence type="ECO:0000256" key="1">
    <source>
        <dbReference type="SAM" id="MobiDB-lite"/>
    </source>
</evidence>
<sequence>MSSRELEMSDDGSSGASVIGPEGRPMTENDLPPPDTKRWVMRRKAEVVAGVRSGLISLEEACRRYTLSVEEFLSWQRLIDSHGMRGLRATRLQDYRGNQPPPSVRSRMASTAAE</sequence>
<evidence type="ECO:0000313" key="2">
    <source>
        <dbReference type="EMBL" id="KAA0688969.1"/>
    </source>
</evidence>
<dbReference type="Pfam" id="PF06627">
    <property type="entry name" value="DUF1153"/>
    <property type="match status" value="1"/>
</dbReference>
<organism evidence="2 3">
    <name type="scientific">Azospirillum brasilense</name>
    <dbReference type="NCBI Taxonomy" id="192"/>
    <lineage>
        <taxon>Bacteria</taxon>
        <taxon>Pseudomonadati</taxon>
        <taxon>Pseudomonadota</taxon>
        <taxon>Alphaproteobacteria</taxon>
        <taxon>Rhodospirillales</taxon>
        <taxon>Azospirillaceae</taxon>
        <taxon>Azospirillum</taxon>
    </lineage>
</organism>
<dbReference type="GO" id="GO:0043565">
    <property type="term" value="F:sequence-specific DNA binding"/>
    <property type="evidence" value="ECO:0007669"/>
    <property type="project" value="InterPro"/>
</dbReference>
<dbReference type="InterPro" id="IPR009534">
    <property type="entry name" value="DUF1153"/>
</dbReference>
<comment type="caution">
    <text evidence="2">The sequence shown here is derived from an EMBL/GenBank/DDBJ whole genome shotgun (WGS) entry which is preliminary data.</text>
</comment>
<gene>
    <name evidence="2" type="ORF">DS837_02105</name>
</gene>
<dbReference type="InterPro" id="IPR036388">
    <property type="entry name" value="WH-like_DNA-bd_sf"/>
</dbReference>
<feature type="region of interest" description="Disordered" evidence="1">
    <location>
        <begin position="1"/>
        <end position="38"/>
    </location>
</feature>
<evidence type="ECO:0000313" key="3">
    <source>
        <dbReference type="Proteomes" id="UP000476837"/>
    </source>
</evidence>
<feature type="region of interest" description="Disordered" evidence="1">
    <location>
        <begin position="90"/>
        <end position="114"/>
    </location>
</feature>
<reference evidence="2 3" key="1">
    <citation type="submission" date="2018-07" db="EMBL/GenBank/DDBJ databases">
        <title>Genome sequence of Roseomonas fauriae ATCC 49958.</title>
        <authorList>
            <person name="Sant'Anna F.H."/>
            <person name="Baldani J.I."/>
            <person name="Zilli J.E."/>
            <person name="Reis V.M."/>
            <person name="Hartmann A."/>
            <person name="Cruz L."/>
            <person name="de Souza E.M."/>
            <person name="de Oliveira Pedrosa F."/>
            <person name="Passaglia L.M.P."/>
        </authorList>
    </citation>
    <scope>NUCLEOTIDE SEQUENCE [LARGE SCALE GENOMIC DNA]</scope>
    <source>
        <strain evidence="2 3">ATCC 49958</strain>
    </source>
</reference>
<proteinExistence type="predicted"/>